<dbReference type="InterPro" id="IPR004838">
    <property type="entry name" value="NHTrfase_class1_PyrdxlP-BS"/>
</dbReference>
<dbReference type="GO" id="GO:0030170">
    <property type="term" value="F:pyridoxal phosphate binding"/>
    <property type="evidence" value="ECO:0007669"/>
    <property type="project" value="InterPro"/>
</dbReference>
<dbReference type="PANTHER" id="PTHR43795">
    <property type="entry name" value="BIFUNCTIONAL ASPARTATE AMINOTRANSFERASE AND GLUTAMATE/ASPARTATE-PREPHENATE AMINOTRANSFERASE-RELATED"/>
    <property type="match status" value="1"/>
</dbReference>
<dbReference type="EMBL" id="LFMY01000002">
    <property type="protein sequence ID" value="OKL63171.1"/>
    <property type="molecule type" value="Genomic_DNA"/>
</dbReference>
<gene>
    <name evidence="4" type="ORF">UA08_01235</name>
</gene>
<dbReference type="GO" id="GO:0008483">
    <property type="term" value="F:transaminase activity"/>
    <property type="evidence" value="ECO:0007669"/>
    <property type="project" value="TreeGrafter"/>
</dbReference>
<evidence type="ECO:0000313" key="5">
    <source>
        <dbReference type="Proteomes" id="UP000214365"/>
    </source>
</evidence>
<dbReference type="PROSITE" id="PS00105">
    <property type="entry name" value="AA_TRANSFER_CLASS_1"/>
    <property type="match status" value="1"/>
</dbReference>
<comment type="caution">
    <text evidence="4">The sequence shown here is derived from an EMBL/GenBank/DDBJ whole genome shotgun (WGS) entry which is preliminary data.</text>
</comment>
<dbReference type="SUPFAM" id="SSF53383">
    <property type="entry name" value="PLP-dependent transferases"/>
    <property type="match status" value="1"/>
</dbReference>
<dbReference type="InterPro" id="IPR015424">
    <property type="entry name" value="PyrdxlP-dep_Trfase"/>
</dbReference>
<evidence type="ECO:0000259" key="3">
    <source>
        <dbReference type="Pfam" id="PF00155"/>
    </source>
</evidence>
<dbReference type="PANTHER" id="PTHR43795:SF39">
    <property type="entry name" value="AMINOTRANSFERASE CLASS I_CLASSII DOMAIN-CONTAINING PROTEIN"/>
    <property type="match status" value="1"/>
</dbReference>
<dbReference type="RefSeq" id="XP_020123292.1">
    <property type="nucleotide sequence ID" value="XM_020260877.1"/>
</dbReference>
<dbReference type="AlphaFoldDB" id="A0A1Q5QBB5"/>
<dbReference type="InterPro" id="IPR004839">
    <property type="entry name" value="Aminotransferase_I/II_large"/>
</dbReference>
<organism evidence="4 5">
    <name type="scientific">Talaromyces atroroseus</name>
    <dbReference type="NCBI Taxonomy" id="1441469"/>
    <lineage>
        <taxon>Eukaryota</taxon>
        <taxon>Fungi</taxon>
        <taxon>Dikarya</taxon>
        <taxon>Ascomycota</taxon>
        <taxon>Pezizomycotina</taxon>
        <taxon>Eurotiomycetes</taxon>
        <taxon>Eurotiomycetidae</taxon>
        <taxon>Eurotiales</taxon>
        <taxon>Trichocomaceae</taxon>
        <taxon>Talaromyces</taxon>
        <taxon>Talaromyces sect. Trachyspermi</taxon>
    </lineage>
</organism>
<dbReference type="GO" id="GO:0006520">
    <property type="term" value="P:amino acid metabolic process"/>
    <property type="evidence" value="ECO:0007669"/>
    <property type="project" value="TreeGrafter"/>
</dbReference>
<protein>
    <recommendedName>
        <fullName evidence="3">Aminotransferase class I/classII large domain-containing protein</fullName>
    </recommendedName>
</protein>
<dbReference type="Pfam" id="PF00155">
    <property type="entry name" value="Aminotran_1_2"/>
    <property type="match status" value="1"/>
</dbReference>
<accession>A0A1Q5QBB5</accession>
<evidence type="ECO:0000256" key="2">
    <source>
        <dbReference type="ARBA" id="ARBA00022898"/>
    </source>
</evidence>
<keyword evidence="5" id="KW-1185">Reference proteome</keyword>
<reference evidence="4 5" key="1">
    <citation type="submission" date="2015-06" db="EMBL/GenBank/DDBJ databases">
        <title>Talaromyces atroroseus IBT 11181 draft genome.</title>
        <authorList>
            <person name="Rasmussen K.B."/>
            <person name="Rasmussen S."/>
            <person name="Petersen B."/>
            <person name="Sicheritz-Ponten T."/>
            <person name="Mortensen U.H."/>
            <person name="Thrane U."/>
        </authorList>
    </citation>
    <scope>NUCLEOTIDE SEQUENCE [LARGE SCALE GENOMIC DNA]</scope>
    <source>
        <strain evidence="4 5">IBT 11181</strain>
    </source>
</reference>
<dbReference type="OrthoDB" id="7042322at2759"/>
<dbReference type="InterPro" id="IPR015422">
    <property type="entry name" value="PyrdxlP-dep_Trfase_small"/>
</dbReference>
<dbReference type="STRING" id="1441469.A0A1Q5QBB5"/>
<evidence type="ECO:0000313" key="4">
    <source>
        <dbReference type="EMBL" id="OKL63171.1"/>
    </source>
</evidence>
<feature type="domain" description="Aminotransferase class I/classII large" evidence="3">
    <location>
        <begin position="82"/>
        <end position="413"/>
    </location>
</feature>
<dbReference type="InterPro" id="IPR050478">
    <property type="entry name" value="Ethylene_sulfur-biosynth"/>
</dbReference>
<proteinExistence type="inferred from homology"/>
<sequence length="458" mass="50953">MLSKRGVKSAASQDIPWRFAPGGGNRYDPLSNPSGIISFATAENSLMHKDLHEYVDRNAVIPELAFAYRFSTMGGPRFPVAMARHLNEYFKPFSPVEADQIITASGLTAIHELVGYSLADPGEGILVSRPVYGRFELDFGNTNGLKIVYADMHGTDPFSAEAVIKYQEAFEKSAREGVTIRAVLIVNPHNPLGRCYSPEALKALTSFCQKARIHLISDEVYGLSVYDKDPKHGYDFTSVLSIDTRGLIDEDRIHIFYGLSKDFAAAGLRLGCLVTRSKLLRKAVGCNMRFHNPSGMSVAIATGILEDRKFVSWFVDLSRQRLRDTRDYTMQMLDSAGVKYQKPNAGFFLLIDLSPWLEESNSSNGHNREFILAQKMLDAGVGLHPGEEHAEEEGQFRLVFTQERHTLAEGLRRLISVLADIQLDRKRDDTSLHTAQTRISLALNGDSLSSVRTGMMVS</sequence>
<evidence type="ECO:0000256" key="1">
    <source>
        <dbReference type="ARBA" id="ARBA00007441"/>
    </source>
</evidence>
<dbReference type="PRINTS" id="PR00753">
    <property type="entry name" value="ACCSYNTHASE"/>
</dbReference>
<name>A0A1Q5QBB5_TALAT</name>
<dbReference type="Gene3D" id="3.40.640.10">
    <property type="entry name" value="Type I PLP-dependent aspartate aminotransferase-like (Major domain)"/>
    <property type="match status" value="1"/>
</dbReference>
<comment type="similarity">
    <text evidence="1">Belongs to the class-I pyridoxal-phosphate-dependent aminotransferase family.</text>
</comment>
<dbReference type="GeneID" id="31000990"/>
<dbReference type="Proteomes" id="UP000214365">
    <property type="component" value="Unassembled WGS sequence"/>
</dbReference>
<dbReference type="CDD" id="cd00609">
    <property type="entry name" value="AAT_like"/>
    <property type="match status" value="1"/>
</dbReference>
<keyword evidence="2" id="KW-0663">Pyridoxal phosphate</keyword>
<dbReference type="Gene3D" id="3.90.1150.10">
    <property type="entry name" value="Aspartate Aminotransferase, domain 1"/>
    <property type="match status" value="1"/>
</dbReference>
<dbReference type="InterPro" id="IPR015421">
    <property type="entry name" value="PyrdxlP-dep_Trfase_major"/>
</dbReference>